<comment type="caution">
    <text evidence="8">The sequence shown here is derived from an EMBL/GenBank/DDBJ whole genome shotgun (WGS) entry which is preliminary data.</text>
</comment>
<feature type="transmembrane region" description="Helical" evidence="6">
    <location>
        <begin position="34"/>
        <end position="55"/>
    </location>
</feature>
<protein>
    <submittedName>
        <fullName evidence="8">Permease</fullName>
    </submittedName>
</protein>
<dbReference type="STRING" id="2340.JV46_14040"/>
<evidence type="ECO:0000256" key="5">
    <source>
        <dbReference type="ARBA" id="ARBA00023136"/>
    </source>
</evidence>
<dbReference type="RefSeq" id="WP_043115759.1">
    <property type="nucleotide sequence ID" value="NZ_JRAA01000001.1"/>
</dbReference>
<feature type="domain" description="EamA" evidence="7">
    <location>
        <begin position="153"/>
        <end position="285"/>
    </location>
</feature>
<feature type="transmembrane region" description="Helical" evidence="6">
    <location>
        <begin position="182"/>
        <end position="201"/>
    </location>
</feature>
<feature type="domain" description="EamA" evidence="7">
    <location>
        <begin position="13"/>
        <end position="139"/>
    </location>
</feature>
<name>A0A0B0H767_SOVGS</name>
<dbReference type="OrthoDB" id="9809509at2"/>
<evidence type="ECO:0000256" key="4">
    <source>
        <dbReference type="ARBA" id="ARBA00022989"/>
    </source>
</evidence>
<organism evidence="8 9">
    <name type="scientific">Solemya velum gill symbiont</name>
    <dbReference type="NCBI Taxonomy" id="2340"/>
    <lineage>
        <taxon>Bacteria</taxon>
        <taxon>Pseudomonadati</taxon>
        <taxon>Pseudomonadota</taxon>
        <taxon>Gammaproteobacteria</taxon>
        <taxon>sulfur-oxidizing symbionts</taxon>
    </lineage>
</organism>
<dbReference type="InterPro" id="IPR000620">
    <property type="entry name" value="EamA_dom"/>
</dbReference>
<dbReference type="PATRIC" id="fig|2340.3.peg.550"/>
<dbReference type="InterPro" id="IPR037185">
    <property type="entry name" value="EmrE-like"/>
</dbReference>
<feature type="transmembrane region" description="Helical" evidence="6">
    <location>
        <begin position="246"/>
        <end position="262"/>
    </location>
</feature>
<keyword evidence="3 6" id="KW-0812">Transmembrane</keyword>
<feature type="transmembrane region" description="Helical" evidence="6">
    <location>
        <begin position="213"/>
        <end position="234"/>
    </location>
</feature>
<proteinExistence type="inferred from homology"/>
<evidence type="ECO:0000256" key="2">
    <source>
        <dbReference type="ARBA" id="ARBA00007362"/>
    </source>
</evidence>
<dbReference type="GO" id="GO:0016020">
    <property type="term" value="C:membrane"/>
    <property type="evidence" value="ECO:0007669"/>
    <property type="project" value="UniProtKB-SubCell"/>
</dbReference>
<gene>
    <name evidence="8" type="ORF">JV46_14040</name>
</gene>
<evidence type="ECO:0000259" key="7">
    <source>
        <dbReference type="Pfam" id="PF00892"/>
    </source>
</evidence>
<accession>A0A0B0H767</accession>
<comment type="subcellular location">
    <subcellularLocation>
        <location evidence="1">Membrane</location>
        <topology evidence="1">Multi-pass membrane protein</topology>
    </subcellularLocation>
</comment>
<evidence type="ECO:0000256" key="1">
    <source>
        <dbReference type="ARBA" id="ARBA00004141"/>
    </source>
</evidence>
<comment type="similarity">
    <text evidence="2">Belongs to the EamA transporter family.</text>
</comment>
<dbReference type="Pfam" id="PF00892">
    <property type="entry name" value="EamA"/>
    <property type="match status" value="2"/>
</dbReference>
<feature type="transmembrane region" description="Helical" evidence="6">
    <location>
        <begin position="94"/>
        <end position="116"/>
    </location>
</feature>
<keyword evidence="9" id="KW-1185">Reference proteome</keyword>
<dbReference type="PANTHER" id="PTHR32322">
    <property type="entry name" value="INNER MEMBRANE TRANSPORTER"/>
    <property type="match status" value="1"/>
</dbReference>
<feature type="transmembrane region" description="Helical" evidence="6">
    <location>
        <begin position="268"/>
        <end position="285"/>
    </location>
</feature>
<feature type="transmembrane region" description="Helical" evidence="6">
    <location>
        <begin position="123"/>
        <end position="140"/>
    </location>
</feature>
<dbReference type="AlphaFoldDB" id="A0A0B0H767"/>
<dbReference type="InterPro" id="IPR050638">
    <property type="entry name" value="AA-Vitamin_Transporters"/>
</dbReference>
<evidence type="ECO:0000256" key="6">
    <source>
        <dbReference type="SAM" id="Phobius"/>
    </source>
</evidence>
<feature type="transmembrane region" description="Helical" evidence="6">
    <location>
        <begin position="67"/>
        <end position="88"/>
    </location>
</feature>
<keyword evidence="5 6" id="KW-0472">Membrane</keyword>
<evidence type="ECO:0000313" key="9">
    <source>
        <dbReference type="Proteomes" id="UP000030856"/>
    </source>
</evidence>
<evidence type="ECO:0000313" key="8">
    <source>
        <dbReference type="EMBL" id="KHF26038.1"/>
    </source>
</evidence>
<reference evidence="8 9" key="1">
    <citation type="journal article" date="2014" name="BMC Genomics">
        <title>The genome of the intracellular bacterium of the coastal bivalve, Solemya velum: a blueprint for thriving in and out of symbiosis.</title>
        <authorList>
            <person name="Dmytrenko O."/>
            <person name="Russell S.L."/>
            <person name="Loo W.T."/>
            <person name="Fontanez K.M."/>
            <person name="Liao L."/>
            <person name="Roeselers G."/>
            <person name="Sharma R."/>
            <person name="Stewart F.J."/>
            <person name="Newton I.L."/>
            <person name="Woyke T."/>
            <person name="Wu D."/>
            <person name="Lang J.M."/>
            <person name="Eisen J.A."/>
            <person name="Cavanaugh C.M."/>
        </authorList>
    </citation>
    <scope>NUCLEOTIDE SEQUENCE [LARGE SCALE GENOMIC DNA]</scope>
    <source>
        <strain evidence="8 9">WH</strain>
    </source>
</reference>
<keyword evidence="4 6" id="KW-1133">Transmembrane helix</keyword>
<dbReference type="PANTHER" id="PTHR32322:SF2">
    <property type="entry name" value="EAMA DOMAIN-CONTAINING PROTEIN"/>
    <property type="match status" value="1"/>
</dbReference>
<sequence length="292" mass="31970">MHKQHAVYAPYAFVFLWSTGFIGAKYALPFIEPFTLLAMRFIIALAVLLQLFRYFKPDLKLDRVLRAHLMASGLMVHGAYLGGVFTAVKLGMPAGVIALLVGLQPILTAAVTPVVFHRRIPMLHWIAVALGFIGILLVLIDKASFEGFGTEAVIAGTVALVGITFGTIYQKRVTAGVDVLSVAYYQYIATAIAFTLAALMFEEQVIEWSAQLLMALAWLVFGLSIGAILLLNYLIKLHEAHKTSSLFYLVPPLTAVEAYLLFDEKLSLINMAGMVLVVVAVYLVMKKNSASD</sequence>
<feature type="transmembrane region" description="Helical" evidence="6">
    <location>
        <begin position="7"/>
        <end position="28"/>
    </location>
</feature>
<dbReference type="EMBL" id="JRAA01000001">
    <property type="protein sequence ID" value="KHF26038.1"/>
    <property type="molecule type" value="Genomic_DNA"/>
</dbReference>
<evidence type="ECO:0000256" key="3">
    <source>
        <dbReference type="ARBA" id="ARBA00022692"/>
    </source>
</evidence>
<dbReference type="Proteomes" id="UP000030856">
    <property type="component" value="Unassembled WGS sequence"/>
</dbReference>
<feature type="transmembrane region" description="Helical" evidence="6">
    <location>
        <begin position="152"/>
        <end position="170"/>
    </location>
</feature>
<dbReference type="eggNOG" id="COG0697">
    <property type="taxonomic scope" value="Bacteria"/>
</dbReference>
<dbReference type="SUPFAM" id="SSF103481">
    <property type="entry name" value="Multidrug resistance efflux transporter EmrE"/>
    <property type="match status" value="2"/>
</dbReference>